<dbReference type="AlphaFoldDB" id="A0A1V1P9B3"/>
<organism evidence="2 3">
    <name type="scientific">Candidatus Magnetoglobus multicellularis str. Araruama</name>
    <dbReference type="NCBI Taxonomy" id="890399"/>
    <lineage>
        <taxon>Bacteria</taxon>
        <taxon>Pseudomonadati</taxon>
        <taxon>Thermodesulfobacteriota</taxon>
        <taxon>Desulfobacteria</taxon>
        <taxon>Desulfobacterales</taxon>
        <taxon>Desulfobacteraceae</taxon>
        <taxon>Candidatus Magnetoglobus</taxon>
    </lineage>
</organism>
<sequence>MAILNALFFWFLLQIFLYPLKQGNGMNLNDLKMRPKLIGLFVITGLIPLVAIGLWSSKLVGDALTKSSYGQLEAVREIKKAQIQKMFTEYENDMAVMAETVNAFKQQAYNRLQMIQSVKIKAIETFF</sequence>
<gene>
    <name evidence="2" type="ORF">OMM_08160</name>
</gene>
<proteinExistence type="predicted"/>
<evidence type="ECO:0000256" key="1">
    <source>
        <dbReference type="SAM" id="Phobius"/>
    </source>
</evidence>
<reference evidence="3" key="1">
    <citation type="submission" date="2012-11" db="EMBL/GenBank/DDBJ databases">
        <authorList>
            <person name="Lucero-Rivera Y.E."/>
            <person name="Tovar-Ramirez D."/>
        </authorList>
    </citation>
    <scope>NUCLEOTIDE SEQUENCE [LARGE SCALE GENOMIC DNA]</scope>
    <source>
        <strain evidence="3">Araruama</strain>
    </source>
</reference>
<protein>
    <submittedName>
        <fullName evidence="2">Uncharacterized protein</fullName>
    </submittedName>
</protein>
<keyword evidence="1" id="KW-0472">Membrane</keyword>
<keyword evidence="1" id="KW-1133">Transmembrane helix</keyword>
<feature type="transmembrane region" description="Helical" evidence="1">
    <location>
        <begin position="37"/>
        <end position="56"/>
    </location>
</feature>
<dbReference type="Proteomes" id="UP000189670">
    <property type="component" value="Unassembled WGS sequence"/>
</dbReference>
<keyword evidence="1" id="KW-0812">Transmembrane</keyword>
<comment type="caution">
    <text evidence="2">The sequence shown here is derived from an EMBL/GenBank/DDBJ whole genome shotgun (WGS) entry which is preliminary data.</text>
</comment>
<accession>A0A1V1P9B3</accession>
<evidence type="ECO:0000313" key="2">
    <source>
        <dbReference type="EMBL" id="ETR71378.1"/>
    </source>
</evidence>
<dbReference type="EMBL" id="ATBP01000276">
    <property type="protein sequence ID" value="ETR71378.1"/>
    <property type="molecule type" value="Genomic_DNA"/>
</dbReference>
<evidence type="ECO:0000313" key="3">
    <source>
        <dbReference type="Proteomes" id="UP000189670"/>
    </source>
</evidence>
<name>A0A1V1P9B3_9BACT</name>